<reference evidence="1 2" key="1">
    <citation type="submission" date="2016-10" db="EMBL/GenBank/DDBJ databases">
        <authorList>
            <person name="Varghese N."/>
            <person name="Submissions S."/>
        </authorList>
    </citation>
    <scope>NUCLEOTIDE SEQUENCE [LARGE SCALE GENOMIC DNA]</scope>
    <source>
        <strain evidence="1 2">IBRC-M10081</strain>
    </source>
</reference>
<evidence type="ECO:0008006" key="3">
    <source>
        <dbReference type="Google" id="ProtNLM"/>
    </source>
</evidence>
<accession>A0A662Z078</accession>
<dbReference type="Gene3D" id="3.90.550.10">
    <property type="entry name" value="Spore Coat Polysaccharide Biosynthesis Protein SpsA, Chain A"/>
    <property type="match status" value="1"/>
</dbReference>
<keyword evidence="2" id="KW-1185">Reference proteome</keyword>
<dbReference type="OrthoDB" id="7019976at2"/>
<evidence type="ECO:0000313" key="1">
    <source>
        <dbReference type="EMBL" id="SEV79653.1"/>
    </source>
</evidence>
<dbReference type="InterPro" id="IPR029044">
    <property type="entry name" value="Nucleotide-diphossugar_trans"/>
</dbReference>
<name>A0A662Z078_9STAP</name>
<dbReference type="SUPFAM" id="SSF53448">
    <property type="entry name" value="Nucleotide-diphospho-sugar transferases"/>
    <property type="match status" value="1"/>
</dbReference>
<dbReference type="AlphaFoldDB" id="A0A662Z078"/>
<dbReference type="RefSeq" id="WP_091472494.1">
    <property type="nucleotide sequence ID" value="NZ_FOIT01000001.1"/>
</dbReference>
<dbReference type="EMBL" id="FOIT01000001">
    <property type="protein sequence ID" value="SEV79653.1"/>
    <property type="molecule type" value="Genomic_DNA"/>
</dbReference>
<evidence type="ECO:0000313" key="2">
    <source>
        <dbReference type="Proteomes" id="UP000243605"/>
    </source>
</evidence>
<gene>
    <name evidence="1" type="ORF">SAMN05192557_0010</name>
</gene>
<protein>
    <recommendedName>
        <fullName evidence="3">Glycosyl transferase family 2</fullName>
    </recommendedName>
</protein>
<sequence>MEKIIQGQKDWKEFSTNNNVGIVVSLFSEQFVRNSYNTFELSPENFEAEISLYGIDTVFVDNYIYESDHLWYKQSRGHLVNYCKNNDINLVVIKNSNHVVNQTFKKAFILQIDPKLNKYEYDGLVLKAPMLLDTAEFNPIDTKKTRDITYYAIGKMNSSSETQSYNSKFKPLTRIVNEPRFTRHSLKKLSSYIKKTKLLYISGTVVLDEITLQYIENMAYLSSTYVIYDHSIDIEPKYGFQSNSDLTNFNKVRVLLRNYEYWFKDVIGLQRRVFLNHTFMFMPNLREFITENQNERKIPNVSIITSTNRKNKLDFYINQMNNQKFVNLEINLVTHGYELSGIEQSKIKSGSKFDINIQSADPAENLGLCLNKAIETSTLPVIAKVDDDDYYLDHYILDQWIALMYSNAEVVGKSEAFYYFEGENIIAKRKVGEYLKYDTFVMGATIMSPADTMKHIKFSDLPKAVDTNYLRRVVASGGEIYVGHPYEMCVYRSGDTSHHTWNVNDLSMLRNAEIVGFGTPESTVTVI</sequence>
<organism evidence="1 2">
    <name type="scientific">Aliicoccus persicus</name>
    <dbReference type="NCBI Taxonomy" id="930138"/>
    <lineage>
        <taxon>Bacteria</taxon>
        <taxon>Bacillati</taxon>
        <taxon>Bacillota</taxon>
        <taxon>Bacilli</taxon>
        <taxon>Bacillales</taxon>
        <taxon>Staphylococcaceae</taxon>
        <taxon>Aliicoccus</taxon>
    </lineage>
</organism>
<dbReference type="Proteomes" id="UP000243605">
    <property type="component" value="Unassembled WGS sequence"/>
</dbReference>
<proteinExistence type="predicted"/>